<sequence length="102" mass="11377">MSPVNKRPKVLRYDSNSHSGYVDPYNQRLEHQTKPIAANGIPTPVPMGQESLGLIFGTLSPPESETEGYIDQVHQANGEHLQPRYNGDANRFPFVNTIKQTS</sequence>
<feature type="region of interest" description="Disordered" evidence="1">
    <location>
        <begin position="1"/>
        <end position="24"/>
    </location>
</feature>
<organism evidence="2 3">
    <name type="scientific">Basidiobolus ranarum</name>
    <dbReference type="NCBI Taxonomy" id="34480"/>
    <lineage>
        <taxon>Eukaryota</taxon>
        <taxon>Fungi</taxon>
        <taxon>Fungi incertae sedis</taxon>
        <taxon>Zoopagomycota</taxon>
        <taxon>Entomophthoromycotina</taxon>
        <taxon>Basidiobolomycetes</taxon>
        <taxon>Basidiobolales</taxon>
        <taxon>Basidiobolaceae</taxon>
        <taxon>Basidiobolus</taxon>
    </lineage>
</organism>
<name>A0ABR2WLT5_9FUNG</name>
<feature type="compositionally biased region" description="Basic residues" evidence="1">
    <location>
        <begin position="1"/>
        <end position="10"/>
    </location>
</feature>
<evidence type="ECO:0000313" key="3">
    <source>
        <dbReference type="Proteomes" id="UP001479436"/>
    </source>
</evidence>
<dbReference type="EMBL" id="JASJQH010000951">
    <property type="protein sequence ID" value="KAK9762459.1"/>
    <property type="molecule type" value="Genomic_DNA"/>
</dbReference>
<keyword evidence="3" id="KW-1185">Reference proteome</keyword>
<accession>A0ABR2WLT5</accession>
<evidence type="ECO:0000256" key="1">
    <source>
        <dbReference type="SAM" id="MobiDB-lite"/>
    </source>
</evidence>
<reference evidence="2 3" key="1">
    <citation type="submission" date="2023-04" db="EMBL/GenBank/DDBJ databases">
        <title>Genome of Basidiobolus ranarum AG-B5.</title>
        <authorList>
            <person name="Stajich J.E."/>
            <person name="Carter-House D."/>
            <person name="Gryganskyi A."/>
        </authorList>
    </citation>
    <scope>NUCLEOTIDE SEQUENCE [LARGE SCALE GENOMIC DNA]</scope>
    <source>
        <strain evidence="2 3">AG-B5</strain>
    </source>
</reference>
<comment type="caution">
    <text evidence="2">The sequence shown here is derived from an EMBL/GenBank/DDBJ whole genome shotgun (WGS) entry which is preliminary data.</text>
</comment>
<protein>
    <submittedName>
        <fullName evidence="2">Uncharacterized protein</fullName>
    </submittedName>
</protein>
<evidence type="ECO:0000313" key="2">
    <source>
        <dbReference type="EMBL" id="KAK9762459.1"/>
    </source>
</evidence>
<proteinExistence type="predicted"/>
<gene>
    <name evidence="2" type="ORF">K7432_011780</name>
</gene>
<dbReference type="Proteomes" id="UP001479436">
    <property type="component" value="Unassembled WGS sequence"/>
</dbReference>